<accession>B0T702</accession>
<organism evidence="5">
    <name type="scientific">Caulobacter sp. (strain K31)</name>
    <dbReference type="NCBI Taxonomy" id="366602"/>
    <lineage>
        <taxon>Bacteria</taxon>
        <taxon>Pseudomonadati</taxon>
        <taxon>Pseudomonadota</taxon>
        <taxon>Alphaproteobacteria</taxon>
        <taxon>Caulobacterales</taxon>
        <taxon>Caulobacteraceae</taxon>
        <taxon>Caulobacter</taxon>
    </lineage>
</organism>
<evidence type="ECO:0000256" key="1">
    <source>
        <dbReference type="ARBA" id="ARBA00006611"/>
    </source>
</evidence>
<reference evidence="5" key="1">
    <citation type="submission" date="2008-01" db="EMBL/GenBank/DDBJ databases">
        <title>Complete sequence of chromosome of Caulobacter sp. K31.</title>
        <authorList>
            <consortium name="US DOE Joint Genome Institute"/>
            <person name="Copeland A."/>
            <person name="Lucas S."/>
            <person name="Lapidus A."/>
            <person name="Barry K."/>
            <person name="Glavina del Rio T."/>
            <person name="Dalin E."/>
            <person name="Tice H."/>
            <person name="Pitluck S."/>
            <person name="Bruce D."/>
            <person name="Goodwin L."/>
            <person name="Thompson L.S."/>
            <person name="Brettin T."/>
            <person name="Detter J.C."/>
            <person name="Han C."/>
            <person name="Schmutz J."/>
            <person name="Larimer F."/>
            <person name="Land M."/>
            <person name="Hauser L."/>
            <person name="Kyrpides N."/>
            <person name="Kim E."/>
            <person name="Stephens C."/>
            <person name="Richardson P."/>
        </authorList>
    </citation>
    <scope>NUCLEOTIDE SEQUENCE [LARGE SCALE GENOMIC DNA]</scope>
    <source>
        <strain evidence="5">K31</strain>
    </source>
</reference>
<sequence>MVSVERRSFQNFIINSDLITAESLVRAKAVQCESGERMDAVLTRLGLVTERALADALAKATGLSQVDGDDFPASAVGGERVSPRFLRETKAIPLALDDEALRVALIDPLDDYVIAALSYAFERPVKPAVARAGDLDAALDRLYGPATDAVAEAADEADEADLDRLKDLASDAPVVRAVNALISRAAELRASDIHAEPTEDGLKVRFRIDGVLVDQEILPHQVKAAFVSRVKVLANLNIAERRLPQDGRMRLAVRGQEIDLRVATAPTLHGESVVLRLLDRSNLSLDFDALGFDDTILPSFQDVLARPHGIVLVTGPTGSGKTTTLYAALASLNSPTRKILTIEDPIEYRLAGVNQTQVSPQIGLTFATALRSFLRQDPDVMMVGEIRDLETAQVAVQSALTGHTILSTLHTNSAAAAVTRLIDMGMEPFLISSTVNAVLAQRLVRRLCRSCRTSHVADARELSVLEAQAGERGRDPIRLWSAPGCADCGHAGFKGRLAILELLPVDDRIARLVLARAEAREIERAAVAAGMRTMLQDGMAKAMAGLTTIDEVLRVTRED</sequence>
<comment type="similarity">
    <text evidence="1">Belongs to the GSP E family.</text>
</comment>
<dbReference type="STRING" id="366602.Caul_2089"/>
<proteinExistence type="inferred from homology"/>
<dbReference type="SMART" id="SM00382">
    <property type="entry name" value="AAA"/>
    <property type="match status" value="1"/>
</dbReference>
<dbReference type="InterPro" id="IPR003593">
    <property type="entry name" value="AAA+_ATPase"/>
</dbReference>
<dbReference type="SUPFAM" id="SSF160246">
    <property type="entry name" value="EspE N-terminal domain-like"/>
    <property type="match status" value="1"/>
</dbReference>
<dbReference type="HOGENOM" id="CLU_013446_10_6_5"/>
<dbReference type="Pfam" id="PF05157">
    <property type="entry name" value="MshEN"/>
    <property type="match status" value="1"/>
</dbReference>
<keyword evidence="3" id="KW-0067">ATP-binding</keyword>
<dbReference type="Pfam" id="PF00437">
    <property type="entry name" value="T2SSE"/>
    <property type="match status" value="1"/>
</dbReference>
<name>B0T702_CAUSK</name>
<evidence type="ECO:0000259" key="4">
    <source>
        <dbReference type="PROSITE" id="PS00662"/>
    </source>
</evidence>
<dbReference type="Gene3D" id="3.40.50.300">
    <property type="entry name" value="P-loop containing nucleotide triphosphate hydrolases"/>
    <property type="match status" value="1"/>
</dbReference>
<dbReference type="GO" id="GO:0016887">
    <property type="term" value="F:ATP hydrolysis activity"/>
    <property type="evidence" value="ECO:0007669"/>
    <property type="project" value="TreeGrafter"/>
</dbReference>
<dbReference type="FunFam" id="3.40.50.300:FF:000398">
    <property type="entry name" value="Type IV pilus assembly ATPase PilB"/>
    <property type="match status" value="1"/>
</dbReference>
<feature type="domain" description="Bacterial type II secretion system protein E" evidence="4">
    <location>
        <begin position="374"/>
        <end position="388"/>
    </location>
</feature>
<gene>
    <name evidence="5" type="ordered locus">Caul_2089</name>
</gene>
<dbReference type="EMBL" id="CP000927">
    <property type="protein sequence ID" value="ABZ71217.1"/>
    <property type="molecule type" value="Genomic_DNA"/>
</dbReference>
<dbReference type="PANTHER" id="PTHR30258:SF2">
    <property type="entry name" value="COMG OPERON PROTEIN 1"/>
    <property type="match status" value="1"/>
</dbReference>
<dbReference type="AlphaFoldDB" id="B0T702"/>
<dbReference type="eggNOG" id="COG2804">
    <property type="taxonomic scope" value="Bacteria"/>
</dbReference>
<dbReference type="InterPro" id="IPR037257">
    <property type="entry name" value="T2SS_E_N_sf"/>
</dbReference>
<dbReference type="Gene3D" id="3.30.300.160">
    <property type="entry name" value="Type II secretion system, protein E, N-terminal domain"/>
    <property type="match status" value="1"/>
</dbReference>
<dbReference type="PANTHER" id="PTHR30258">
    <property type="entry name" value="TYPE II SECRETION SYSTEM PROTEIN GSPE-RELATED"/>
    <property type="match status" value="1"/>
</dbReference>
<dbReference type="GO" id="GO:0005524">
    <property type="term" value="F:ATP binding"/>
    <property type="evidence" value="ECO:0007669"/>
    <property type="project" value="UniProtKB-KW"/>
</dbReference>
<dbReference type="PROSITE" id="PS00662">
    <property type="entry name" value="T2SP_E"/>
    <property type="match status" value="1"/>
</dbReference>
<evidence type="ECO:0000256" key="3">
    <source>
        <dbReference type="ARBA" id="ARBA00022840"/>
    </source>
</evidence>
<dbReference type="SUPFAM" id="SSF52540">
    <property type="entry name" value="P-loop containing nucleoside triphosphate hydrolases"/>
    <property type="match status" value="1"/>
</dbReference>
<keyword evidence="2" id="KW-0547">Nucleotide-binding</keyword>
<dbReference type="KEGG" id="cak:Caul_2089"/>
<dbReference type="CDD" id="cd01129">
    <property type="entry name" value="PulE-GspE-like"/>
    <property type="match status" value="1"/>
</dbReference>
<dbReference type="OrthoDB" id="9804785at2"/>
<dbReference type="GO" id="GO:0005886">
    <property type="term" value="C:plasma membrane"/>
    <property type="evidence" value="ECO:0007669"/>
    <property type="project" value="TreeGrafter"/>
</dbReference>
<dbReference type="Gene3D" id="1.10.40.70">
    <property type="match status" value="1"/>
</dbReference>
<dbReference type="InterPro" id="IPR001482">
    <property type="entry name" value="T2SS/T4SS_dom"/>
</dbReference>
<protein>
    <submittedName>
        <fullName evidence="5">General secretory pathway protein E</fullName>
    </submittedName>
</protein>
<dbReference type="FunFam" id="3.30.450.90:FF:000001">
    <property type="entry name" value="Type II secretion system ATPase GspE"/>
    <property type="match status" value="1"/>
</dbReference>
<dbReference type="InterPro" id="IPR027417">
    <property type="entry name" value="P-loop_NTPase"/>
</dbReference>
<dbReference type="InterPro" id="IPR007831">
    <property type="entry name" value="T2SS_GspE_N"/>
</dbReference>
<dbReference type="Gene3D" id="3.30.450.90">
    <property type="match status" value="1"/>
</dbReference>
<evidence type="ECO:0000313" key="5">
    <source>
        <dbReference type="EMBL" id="ABZ71217.1"/>
    </source>
</evidence>
<evidence type="ECO:0000256" key="2">
    <source>
        <dbReference type="ARBA" id="ARBA00022741"/>
    </source>
</evidence>